<protein>
    <recommendedName>
        <fullName evidence="6">Patatin-like phospholipase domain-containing protein</fullName>
        <ecNumber evidence="6">3.1.1.-</ecNumber>
    </recommendedName>
</protein>
<feature type="compositionally biased region" description="Basic and acidic residues" evidence="7">
    <location>
        <begin position="52"/>
        <end position="71"/>
    </location>
</feature>
<dbReference type="Proteomes" id="UP000094801">
    <property type="component" value="Unassembled WGS sequence"/>
</dbReference>
<accession>A0A1E4SXZ1</accession>
<evidence type="ECO:0000256" key="5">
    <source>
        <dbReference type="PROSITE-ProRule" id="PRU01161"/>
    </source>
</evidence>
<dbReference type="EC" id="3.1.1.-" evidence="6"/>
<organism evidence="9 10">
    <name type="scientific">[Candida] arabinofermentans NRRL YB-2248</name>
    <dbReference type="NCBI Taxonomy" id="983967"/>
    <lineage>
        <taxon>Eukaryota</taxon>
        <taxon>Fungi</taxon>
        <taxon>Dikarya</taxon>
        <taxon>Ascomycota</taxon>
        <taxon>Saccharomycotina</taxon>
        <taxon>Pichiomycetes</taxon>
        <taxon>Pichiales</taxon>
        <taxon>Pichiaceae</taxon>
        <taxon>Ogataea</taxon>
        <taxon>Ogataea/Candida clade</taxon>
    </lineage>
</organism>
<evidence type="ECO:0000256" key="2">
    <source>
        <dbReference type="ARBA" id="ARBA00022801"/>
    </source>
</evidence>
<proteinExistence type="inferred from homology"/>
<evidence type="ECO:0000256" key="7">
    <source>
        <dbReference type="SAM" id="MobiDB-lite"/>
    </source>
</evidence>
<keyword evidence="4 5" id="KW-0443">Lipid metabolism</keyword>
<dbReference type="SUPFAM" id="SSF52151">
    <property type="entry name" value="FabD/lysophospholipase-like"/>
    <property type="match status" value="1"/>
</dbReference>
<comment type="subcellular location">
    <subcellularLocation>
        <location evidence="6">Membrane</location>
        <topology evidence="6">Single-pass membrane protein</topology>
    </subcellularLocation>
</comment>
<keyword evidence="6" id="KW-0472">Membrane</keyword>
<feature type="compositionally biased region" description="Acidic residues" evidence="7">
    <location>
        <begin position="745"/>
        <end position="765"/>
    </location>
</feature>
<keyword evidence="3 5" id="KW-0442">Lipid degradation</keyword>
<evidence type="ECO:0000256" key="6">
    <source>
        <dbReference type="RuleBase" id="RU362055"/>
    </source>
</evidence>
<evidence type="ECO:0000259" key="8">
    <source>
        <dbReference type="PROSITE" id="PS51635"/>
    </source>
</evidence>
<dbReference type="GO" id="GO:0016042">
    <property type="term" value="P:lipid catabolic process"/>
    <property type="evidence" value="ECO:0007669"/>
    <property type="project" value="UniProtKB-UniRule"/>
</dbReference>
<feature type="region of interest" description="Disordered" evidence="7">
    <location>
        <begin position="1"/>
        <end position="91"/>
    </location>
</feature>
<feature type="region of interest" description="Disordered" evidence="7">
    <location>
        <begin position="126"/>
        <end position="149"/>
    </location>
</feature>
<dbReference type="AlphaFoldDB" id="A0A1E4SXZ1"/>
<dbReference type="InterPro" id="IPR016035">
    <property type="entry name" value="Acyl_Trfase/lysoPLipase"/>
</dbReference>
<dbReference type="PROSITE" id="PS51635">
    <property type="entry name" value="PNPLA"/>
    <property type="match status" value="1"/>
</dbReference>
<gene>
    <name evidence="9" type="ORF">CANARDRAFT_201228</name>
</gene>
<evidence type="ECO:0000313" key="10">
    <source>
        <dbReference type="Proteomes" id="UP000094801"/>
    </source>
</evidence>
<dbReference type="InterPro" id="IPR002641">
    <property type="entry name" value="PNPLA_dom"/>
</dbReference>
<feature type="compositionally biased region" description="Polar residues" evidence="7">
    <location>
        <begin position="75"/>
        <end position="85"/>
    </location>
</feature>
<comment type="similarity">
    <text evidence="1 6">Belongs to the PLPL family.</text>
</comment>
<dbReference type="InterPro" id="IPR050301">
    <property type="entry name" value="NTE"/>
</dbReference>
<feature type="region of interest" description="Disordered" evidence="7">
    <location>
        <begin position="740"/>
        <end position="779"/>
    </location>
</feature>
<keyword evidence="2 5" id="KW-0378">Hydrolase</keyword>
<name>A0A1E4SXZ1_9ASCO</name>
<dbReference type="PANTHER" id="PTHR14226:SF66">
    <property type="entry name" value="TRIACYLGLYCEROL LIPASE PTL2"/>
    <property type="match status" value="1"/>
</dbReference>
<dbReference type="STRING" id="983967.A0A1E4SXZ1"/>
<keyword evidence="6" id="KW-0812">Transmembrane</keyword>
<keyword evidence="6" id="KW-1133">Transmembrane helix</keyword>
<dbReference type="EMBL" id="KV453857">
    <property type="protein sequence ID" value="ODV84370.1"/>
    <property type="molecule type" value="Genomic_DNA"/>
</dbReference>
<evidence type="ECO:0000256" key="3">
    <source>
        <dbReference type="ARBA" id="ARBA00022963"/>
    </source>
</evidence>
<feature type="compositionally biased region" description="Basic residues" evidence="7">
    <location>
        <begin position="189"/>
        <end position="198"/>
    </location>
</feature>
<evidence type="ECO:0000256" key="1">
    <source>
        <dbReference type="ARBA" id="ARBA00006104"/>
    </source>
</evidence>
<feature type="active site" description="Nucleophile" evidence="5">
    <location>
        <position position="428"/>
    </location>
</feature>
<feature type="compositionally biased region" description="Low complexity" evidence="7">
    <location>
        <begin position="165"/>
        <end position="178"/>
    </location>
</feature>
<dbReference type="GO" id="GO:0016020">
    <property type="term" value="C:membrane"/>
    <property type="evidence" value="ECO:0007669"/>
    <property type="project" value="UniProtKB-SubCell"/>
</dbReference>
<dbReference type="Gene3D" id="3.40.1090.10">
    <property type="entry name" value="Cytosolic phospholipase A2 catalytic domain"/>
    <property type="match status" value="2"/>
</dbReference>
<feature type="transmembrane region" description="Helical" evidence="6">
    <location>
        <begin position="220"/>
        <end position="240"/>
    </location>
</feature>
<feature type="compositionally biased region" description="Polar residues" evidence="7">
    <location>
        <begin position="37"/>
        <end position="51"/>
    </location>
</feature>
<feature type="short sequence motif" description="GXSXG" evidence="5">
    <location>
        <begin position="426"/>
        <end position="430"/>
    </location>
</feature>
<feature type="region of interest" description="Disordered" evidence="7">
    <location>
        <begin position="165"/>
        <end position="198"/>
    </location>
</feature>
<dbReference type="CDD" id="cd07232">
    <property type="entry name" value="Pat_PLPL"/>
    <property type="match status" value="1"/>
</dbReference>
<evidence type="ECO:0000313" key="9">
    <source>
        <dbReference type="EMBL" id="ODV84370.1"/>
    </source>
</evidence>
<feature type="active site" description="Proton acceptor" evidence="5">
    <location>
        <position position="579"/>
    </location>
</feature>
<dbReference type="Pfam" id="PF01734">
    <property type="entry name" value="Patatin"/>
    <property type="match status" value="1"/>
</dbReference>
<dbReference type="Pfam" id="PF11815">
    <property type="entry name" value="DUF3336"/>
    <property type="match status" value="1"/>
</dbReference>
<comment type="caution">
    <text evidence="5">Lacks conserved residue(s) required for the propagation of feature annotation.</text>
</comment>
<dbReference type="GO" id="GO:0004806">
    <property type="term" value="F:triacylglycerol lipase activity"/>
    <property type="evidence" value="ECO:0007669"/>
    <property type="project" value="InterPro"/>
</dbReference>
<dbReference type="PANTHER" id="PTHR14226">
    <property type="entry name" value="NEUROPATHY TARGET ESTERASE/SWISS CHEESE D.MELANOGASTER"/>
    <property type="match status" value="1"/>
</dbReference>
<dbReference type="OrthoDB" id="15478at2759"/>
<comment type="function">
    <text evidence="6">Lipid hydrolase.</text>
</comment>
<dbReference type="GO" id="GO:0006641">
    <property type="term" value="P:triglyceride metabolic process"/>
    <property type="evidence" value="ECO:0007669"/>
    <property type="project" value="UniProtKB-ARBA"/>
</dbReference>
<keyword evidence="10" id="KW-1185">Reference proteome</keyword>
<reference evidence="10" key="1">
    <citation type="submission" date="2016-04" db="EMBL/GenBank/DDBJ databases">
        <title>Comparative genomics of biotechnologically important yeasts.</title>
        <authorList>
            <consortium name="DOE Joint Genome Institute"/>
            <person name="Riley R."/>
            <person name="Haridas S."/>
            <person name="Wolfe K.H."/>
            <person name="Lopes M.R."/>
            <person name="Hittinger C.T."/>
            <person name="Goker M."/>
            <person name="Salamov A."/>
            <person name="Wisecaver J."/>
            <person name="Long T.M."/>
            <person name="Aerts A.L."/>
            <person name="Barry K."/>
            <person name="Choi C."/>
            <person name="Clum A."/>
            <person name="Coughlan A.Y."/>
            <person name="Deshpande S."/>
            <person name="Douglass A.P."/>
            <person name="Hanson S.J."/>
            <person name="Klenk H.-P."/>
            <person name="Labutti K."/>
            <person name="Lapidus A."/>
            <person name="Lindquist E."/>
            <person name="Lipzen A."/>
            <person name="Meier-Kolthoff J.P."/>
            <person name="Ohm R.A."/>
            <person name="Otillar R.P."/>
            <person name="Pangilinan J."/>
            <person name="Peng Y."/>
            <person name="Rokas A."/>
            <person name="Rosa C.A."/>
            <person name="Scheuner C."/>
            <person name="Sibirny A.A."/>
            <person name="Slot J.C."/>
            <person name="Stielow J.B."/>
            <person name="Sun H."/>
            <person name="Kurtzman C.P."/>
            <person name="Blackwell M."/>
            <person name="Grigoriev I.V."/>
            <person name="Jeffries T.W."/>
        </authorList>
    </citation>
    <scope>NUCLEOTIDE SEQUENCE [LARGE SCALE GENOMIC DNA]</scope>
    <source>
        <strain evidence="10">NRRL YB-2248</strain>
    </source>
</reference>
<evidence type="ECO:0000256" key="4">
    <source>
        <dbReference type="ARBA" id="ARBA00023098"/>
    </source>
</evidence>
<feature type="domain" description="PNPLA" evidence="8">
    <location>
        <begin position="395"/>
        <end position="592"/>
    </location>
</feature>
<sequence>MTEASDSLPPSFASDSNPPPASSTPFEVIFNPRLKRTSTTNYRTELEAQQQKAEDDARSQLTRRESEKNTFDKMSAQNFKRQLSFTKPDDDSKIEAPIETIYTRDSSAIDEGKEKHSLLGDIKNKLHIGSPHSLHSHHQKHETDQSEQTKLSKYEFGLNVSDQLNSSNSSSISISDVSPNESTSYTQPHAKRKNKKKNRLKDKQFLLPDDNSLTFKVLRYPFLIFIAMWLTVLSIVYLIVRLSIYISEQVMANTGQRRKMVNKLKNSKSYPEYIEHAKALNEYLKLDKWCEEDRFYCYDWKTLRRIVRDLRKLRRAGKNQELMIVLQNCVKSNFAGSENPLLYSHTYYGTKNLIVEYNNEVVTSLNSITESTSIPIETKKNFFKTISRSFGKTALALSGGASFCYNHYGVLKALLDNDLLPNIISGTSGGGVISALATTRTNKELASLITPKLAKKINAAGNEPFHVWFRRWWKTGARFDSLDWARKSQWWTLGSMTFKECYERTGKILNISTVPHDIHSPTILCNYITAPDCCIWSTLLASAAVPGILNPVVLMEKVHNGPDGKECIKPFSFGSKWKDGSLRTDIPIEALNTYFNVKFSIVSQVNPHVLLWFFNNKGDIGKPVNRSKGKGYRGGFLSSYLENLIKLESIKWLKLIKEFQLLPNFLESDWSNVFLQKFSGTITLFPKVKIWDYFRLLDDPSEERVAEYITNGQSVTYPKILFIKHRLNIERCIEQGRKSCQNDSYEVDDEDDEDDDDEDDDDEDVGLINSDGTLRHRSI</sequence>
<dbReference type="InterPro" id="IPR021771">
    <property type="entry name" value="Triacylglycerol_lipase_N"/>
</dbReference>